<name>A0ABW8HCA5_9ACTN</name>
<dbReference type="EMBL" id="JBIVPC010000009">
    <property type="protein sequence ID" value="MFJ6038339.1"/>
    <property type="molecule type" value="Genomic_DNA"/>
</dbReference>
<protein>
    <submittedName>
        <fullName evidence="1">Uncharacterized protein</fullName>
    </submittedName>
</protein>
<keyword evidence="2" id="KW-1185">Reference proteome</keyword>
<gene>
    <name evidence="1" type="ORF">ACIQFM_19020</name>
</gene>
<reference evidence="1 2" key="1">
    <citation type="submission" date="2024-10" db="EMBL/GenBank/DDBJ databases">
        <title>The Natural Products Discovery Center: Release of the First 8490 Sequenced Strains for Exploring Actinobacteria Biosynthetic Diversity.</title>
        <authorList>
            <person name="Kalkreuter E."/>
            <person name="Kautsar S.A."/>
            <person name="Yang D."/>
            <person name="Bader C.D."/>
            <person name="Teijaro C.N."/>
            <person name="Fluegel L."/>
            <person name="Davis C.M."/>
            <person name="Simpson J.R."/>
            <person name="Lauterbach L."/>
            <person name="Steele A.D."/>
            <person name="Gui C."/>
            <person name="Meng S."/>
            <person name="Li G."/>
            <person name="Viehrig K."/>
            <person name="Ye F."/>
            <person name="Su P."/>
            <person name="Kiefer A.F."/>
            <person name="Nichols A."/>
            <person name="Cepeda A.J."/>
            <person name="Yan W."/>
            <person name="Fan B."/>
            <person name="Jiang Y."/>
            <person name="Adhikari A."/>
            <person name="Zheng C.-J."/>
            <person name="Schuster L."/>
            <person name="Cowan T.M."/>
            <person name="Smanski M.J."/>
            <person name="Chevrette M.G."/>
            <person name="De Carvalho L.P.S."/>
            <person name="Shen B."/>
        </authorList>
    </citation>
    <scope>NUCLEOTIDE SEQUENCE [LARGE SCALE GENOMIC DNA]</scope>
    <source>
        <strain evidence="1 2">NPDC093086</strain>
    </source>
</reference>
<dbReference type="Proteomes" id="UP001617907">
    <property type="component" value="Unassembled WGS sequence"/>
</dbReference>
<comment type="caution">
    <text evidence="1">The sequence shown here is derived from an EMBL/GenBank/DDBJ whole genome shotgun (WGS) entry which is preliminary data.</text>
</comment>
<organism evidence="1 2">
    <name type="scientific">Streptomyces ardesiacus</name>
    <dbReference type="NCBI Taxonomy" id="285564"/>
    <lineage>
        <taxon>Bacteria</taxon>
        <taxon>Bacillati</taxon>
        <taxon>Actinomycetota</taxon>
        <taxon>Actinomycetes</taxon>
        <taxon>Kitasatosporales</taxon>
        <taxon>Streptomycetaceae</taxon>
        <taxon>Streptomyces</taxon>
    </lineage>
</organism>
<dbReference type="RefSeq" id="WP_350890189.1">
    <property type="nucleotide sequence ID" value="NZ_JBEOTR010000005.1"/>
</dbReference>
<evidence type="ECO:0000313" key="2">
    <source>
        <dbReference type="Proteomes" id="UP001617907"/>
    </source>
</evidence>
<proteinExistence type="predicted"/>
<sequence length="97" mass="11340">MLELMEELKEWMDGSEFVESMTEQRNARKRMDAILKECADNGYLLYSRKIRFRTTGGVDPSPMTWWQAEVRAVPFGDFFKMVEEHLKKQENTGGGND</sequence>
<accession>A0ABW8HCA5</accession>
<evidence type="ECO:0000313" key="1">
    <source>
        <dbReference type="EMBL" id="MFJ6038339.1"/>
    </source>
</evidence>